<evidence type="ECO:0000256" key="1">
    <source>
        <dbReference type="SAM" id="Phobius"/>
    </source>
</evidence>
<dbReference type="Proteomes" id="UP000770717">
    <property type="component" value="Unassembled WGS sequence"/>
</dbReference>
<evidence type="ECO:0000313" key="2">
    <source>
        <dbReference type="EMBL" id="KAG9480322.1"/>
    </source>
</evidence>
<evidence type="ECO:0000313" key="3">
    <source>
        <dbReference type="Proteomes" id="UP000770717"/>
    </source>
</evidence>
<dbReference type="AlphaFoldDB" id="A0A8J6K594"/>
<dbReference type="EMBL" id="WNTK01000007">
    <property type="protein sequence ID" value="KAG9480322.1"/>
    <property type="molecule type" value="Genomic_DNA"/>
</dbReference>
<comment type="caution">
    <text evidence="2">The sequence shown here is derived from an EMBL/GenBank/DDBJ whole genome shotgun (WGS) entry which is preliminary data.</text>
</comment>
<name>A0A8J6K594_ELECQ</name>
<reference evidence="2" key="1">
    <citation type="thesis" date="2020" institute="ProQuest LLC" country="789 East Eisenhower Parkway, Ann Arbor, MI, USA">
        <title>Comparative Genomics and Chromosome Evolution.</title>
        <authorList>
            <person name="Mudd A.B."/>
        </authorList>
    </citation>
    <scope>NUCLEOTIDE SEQUENCE</scope>
    <source>
        <strain evidence="2">HN-11 Male</strain>
        <tissue evidence="2">Kidney and liver</tissue>
    </source>
</reference>
<feature type="transmembrane region" description="Helical" evidence="1">
    <location>
        <begin position="20"/>
        <end position="44"/>
    </location>
</feature>
<keyword evidence="3" id="KW-1185">Reference proteome</keyword>
<organism evidence="2 3">
    <name type="scientific">Eleutherodactylus coqui</name>
    <name type="common">Puerto Rican coqui</name>
    <dbReference type="NCBI Taxonomy" id="57060"/>
    <lineage>
        <taxon>Eukaryota</taxon>
        <taxon>Metazoa</taxon>
        <taxon>Chordata</taxon>
        <taxon>Craniata</taxon>
        <taxon>Vertebrata</taxon>
        <taxon>Euteleostomi</taxon>
        <taxon>Amphibia</taxon>
        <taxon>Batrachia</taxon>
        <taxon>Anura</taxon>
        <taxon>Neobatrachia</taxon>
        <taxon>Hyloidea</taxon>
        <taxon>Eleutherodactylidae</taxon>
        <taxon>Eleutherodactylinae</taxon>
        <taxon>Eleutherodactylus</taxon>
        <taxon>Eleutherodactylus</taxon>
    </lineage>
</organism>
<keyword evidence="1" id="KW-0812">Transmembrane</keyword>
<protein>
    <submittedName>
        <fullName evidence="2">Uncharacterized protein</fullName>
    </submittedName>
</protein>
<sequence length="113" mass="12920">MCSLLHVQQTTIPPPYSAILYYFLPLSQFFMISDSPFWAIIYYLGHLRVSNRDIVKLFWLNLKGDVTKLDLDILIIHQLKVLMSCPAMNAAVPARSSCTLETIRIPCAMQICK</sequence>
<keyword evidence="1" id="KW-0472">Membrane</keyword>
<accession>A0A8J6K594</accession>
<gene>
    <name evidence="2" type="ORF">GDO78_012021</name>
</gene>
<keyword evidence="1" id="KW-1133">Transmembrane helix</keyword>
<proteinExistence type="predicted"/>